<keyword evidence="2 8" id="KW-0808">Transferase</keyword>
<comment type="similarity">
    <text evidence="8">Belongs to the NAD kinase family.</text>
</comment>
<feature type="binding site" evidence="8">
    <location>
        <begin position="59"/>
        <end position="60"/>
    </location>
    <ligand>
        <name>NAD(+)</name>
        <dbReference type="ChEBI" id="CHEBI:57540"/>
    </ligand>
</feature>
<dbReference type="GO" id="GO:0005524">
    <property type="term" value="F:ATP binding"/>
    <property type="evidence" value="ECO:0007669"/>
    <property type="project" value="UniProtKB-KW"/>
</dbReference>
<evidence type="ECO:0000256" key="7">
    <source>
        <dbReference type="ARBA" id="ARBA00023027"/>
    </source>
</evidence>
<dbReference type="Pfam" id="PF20143">
    <property type="entry name" value="NAD_kinase_C"/>
    <property type="match status" value="1"/>
</dbReference>
<feature type="binding site" evidence="8">
    <location>
        <position position="192"/>
    </location>
    <ligand>
        <name>NAD(+)</name>
        <dbReference type="ChEBI" id="CHEBI:57540"/>
    </ligand>
</feature>
<evidence type="ECO:0000256" key="8">
    <source>
        <dbReference type="HAMAP-Rule" id="MF_00361"/>
    </source>
</evidence>
<organism evidence="9">
    <name type="scientific">uncultured marine group II/III euryarchaeote KM3_133_A04</name>
    <dbReference type="NCBI Taxonomy" id="1457863"/>
    <lineage>
        <taxon>Archaea</taxon>
        <taxon>Methanobacteriati</taxon>
        <taxon>Methanobacteriota</taxon>
        <taxon>environmental samples</taxon>
    </lineage>
</organism>
<dbReference type="GO" id="GO:0019674">
    <property type="term" value="P:NAD+ metabolic process"/>
    <property type="evidence" value="ECO:0007669"/>
    <property type="project" value="InterPro"/>
</dbReference>
<feature type="binding site" evidence="8">
    <location>
        <begin position="127"/>
        <end position="128"/>
    </location>
    <ligand>
        <name>NAD(+)</name>
        <dbReference type="ChEBI" id="CHEBI:57540"/>
    </ligand>
</feature>
<evidence type="ECO:0000313" key="9">
    <source>
        <dbReference type="EMBL" id="AIF00424.1"/>
    </source>
</evidence>
<keyword evidence="4 8" id="KW-0418">Kinase</keyword>
<dbReference type="GO" id="GO:0006741">
    <property type="term" value="P:NADP+ biosynthetic process"/>
    <property type="evidence" value="ECO:0007669"/>
    <property type="project" value="UniProtKB-UniRule"/>
</dbReference>
<dbReference type="PANTHER" id="PTHR20275:SF43">
    <property type="entry name" value="BIFUNCTIONAL NADP PHOSPHATASE_NAD KINASE"/>
    <property type="match status" value="1"/>
</dbReference>
<gene>
    <name evidence="9" type="primary">NADK</name>
    <name evidence="8" type="synonym">nadK</name>
    <name evidence="9" type="synonym">ppnK</name>
</gene>
<dbReference type="EMBL" id="KF900591">
    <property type="protein sequence ID" value="AIF00424.1"/>
    <property type="molecule type" value="Genomic_DNA"/>
</dbReference>
<comment type="subcellular location">
    <subcellularLocation>
        <location evidence="8">Cytoplasm</location>
    </subcellularLocation>
</comment>
<dbReference type="AlphaFoldDB" id="A0A075G9V7"/>
<keyword evidence="5 8" id="KW-0067">ATP-binding</keyword>
<evidence type="ECO:0000256" key="1">
    <source>
        <dbReference type="ARBA" id="ARBA00022490"/>
    </source>
</evidence>
<protein>
    <recommendedName>
        <fullName evidence="8">NAD kinase</fullName>
        <ecNumber evidence="8">2.7.1.23</ecNumber>
    </recommendedName>
    <alternativeName>
        <fullName evidence="8">ATP-dependent NAD kinase</fullName>
    </alternativeName>
</protein>
<keyword evidence="7 8" id="KW-0520">NAD</keyword>
<dbReference type="GO" id="GO:0046872">
    <property type="term" value="F:metal ion binding"/>
    <property type="evidence" value="ECO:0007669"/>
    <property type="project" value="UniProtKB-UniRule"/>
</dbReference>
<dbReference type="InterPro" id="IPR016064">
    <property type="entry name" value="NAD/diacylglycerol_kinase_sf"/>
</dbReference>
<dbReference type="SUPFAM" id="SSF111331">
    <property type="entry name" value="NAD kinase/diacylglycerol kinase-like"/>
    <property type="match status" value="1"/>
</dbReference>
<evidence type="ECO:0000256" key="6">
    <source>
        <dbReference type="ARBA" id="ARBA00022857"/>
    </source>
</evidence>
<dbReference type="InterPro" id="IPR002504">
    <property type="entry name" value="NADK"/>
</dbReference>
<accession>A0A075G9V7</accession>
<comment type="caution">
    <text evidence="8">Lacks conserved residue(s) required for the propagation of feature annotation.</text>
</comment>
<feature type="binding site" evidence="8">
    <location>
        <begin position="168"/>
        <end position="173"/>
    </location>
    <ligand>
        <name>NAD(+)</name>
        <dbReference type="ChEBI" id="CHEBI:57540"/>
    </ligand>
</feature>
<dbReference type="Gene3D" id="3.40.50.10330">
    <property type="entry name" value="Probable inorganic polyphosphate/atp-NAD kinase, domain 1"/>
    <property type="match status" value="1"/>
</dbReference>
<keyword evidence="3 8" id="KW-0547">Nucleotide-binding</keyword>
<dbReference type="GO" id="GO:0003951">
    <property type="term" value="F:NAD+ kinase activity"/>
    <property type="evidence" value="ECO:0007669"/>
    <property type="project" value="UniProtKB-UniRule"/>
</dbReference>
<feature type="active site" description="Proton acceptor" evidence="8">
    <location>
        <position position="59"/>
    </location>
</feature>
<dbReference type="Pfam" id="PF01513">
    <property type="entry name" value="NAD_kinase"/>
    <property type="match status" value="1"/>
</dbReference>
<proteinExistence type="inferred from homology"/>
<comment type="cofactor">
    <cofactor evidence="8">
        <name>a divalent metal cation</name>
        <dbReference type="ChEBI" id="CHEBI:60240"/>
    </cofactor>
</comment>
<dbReference type="HAMAP" id="MF_00361">
    <property type="entry name" value="NAD_kinase"/>
    <property type="match status" value="1"/>
</dbReference>
<dbReference type="PANTHER" id="PTHR20275">
    <property type="entry name" value="NAD KINASE"/>
    <property type="match status" value="1"/>
</dbReference>
<keyword evidence="1 8" id="KW-0963">Cytoplasm</keyword>
<dbReference type="InterPro" id="IPR017438">
    <property type="entry name" value="ATP-NAD_kinase_N"/>
</dbReference>
<comment type="function">
    <text evidence="8">Involved in the regulation of the intracellular balance of NAD and NADP, and is a key enzyme in the biosynthesis of NADP. Catalyzes specifically the phosphorylation on 2'-hydroxyl of the adenosine moiety of NAD to yield NADP.</text>
</comment>
<evidence type="ECO:0000256" key="4">
    <source>
        <dbReference type="ARBA" id="ARBA00022777"/>
    </source>
</evidence>
<dbReference type="InterPro" id="IPR017437">
    <property type="entry name" value="ATP-NAD_kinase_PpnK-typ_C"/>
</dbReference>
<reference evidence="9" key="1">
    <citation type="journal article" date="2014" name="Genome Biol. Evol.">
        <title>Pangenome evidence for extensive interdomain horizontal transfer affecting lineage core and shell genes in uncultured planktonic thaumarchaeota and euryarchaeota.</title>
        <authorList>
            <person name="Deschamps P."/>
            <person name="Zivanovic Y."/>
            <person name="Moreira D."/>
            <person name="Rodriguez-Valera F."/>
            <person name="Lopez-Garcia P."/>
        </authorList>
    </citation>
    <scope>NUCLEOTIDE SEQUENCE</scope>
</reference>
<feature type="binding site" evidence="8">
    <location>
        <position position="157"/>
    </location>
    <ligand>
        <name>NAD(+)</name>
        <dbReference type="ChEBI" id="CHEBI:57540"/>
    </ligand>
</feature>
<feature type="binding site" evidence="8">
    <location>
        <position position="138"/>
    </location>
    <ligand>
        <name>NAD(+)</name>
        <dbReference type="ChEBI" id="CHEBI:57540"/>
    </ligand>
</feature>
<dbReference type="Gene3D" id="2.60.200.30">
    <property type="entry name" value="Probable inorganic polyphosphate/atp-NAD kinase, domain 2"/>
    <property type="match status" value="1"/>
</dbReference>
<feature type="binding site" evidence="8">
    <location>
        <position position="155"/>
    </location>
    <ligand>
        <name>NAD(+)</name>
        <dbReference type="ChEBI" id="CHEBI:57540"/>
    </ligand>
</feature>
<evidence type="ECO:0000256" key="5">
    <source>
        <dbReference type="ARBA" id="ARBA00022840"/>
    </source>
</evidence>
<evidence type="ECO:0000256" key="2">
    <source>
        <dbReference type="ARBA" id="ARBA00022679"/>
    </source>
</evidence>
<evidence type="ECO:0000256" key="3">
    <source>
        <dbReference type="ARBA" id="ARBA00022741"/>
    </source>
</evidence>
<comment type="catalytic activity">
    <reaction evidence="8">
        <text>NAD(+) + ATP = ADP + NADP(+) + H(+)</text>
        <dbReference type="Rhea" id="RHEA:18629"/>
        <dbReference type="ChEBI" id="CHEBI:15378"/>
        <dbReference type="ChEBI" id="CHEBI:30616"/>
        <dbReference type="ChEBI" id="CHEBI:57540"/>
        <dbReference type="ChEBI" id="CHEBI:58349"/>
        <dbReference type="ChEBI" id="CHEBI:456216"/>
        <dbReference type="EC" id="2.7.1.23"/>
    </reaction>
</comment>
<dbReference type="EC" id="2.7.1.23" evidence="8"/>
<keyword evidence="6 8" id="KW-0521">NADP</keyword>
<dbReference type="GO" id="GO:0005737">
    <property type="term" value="C:cytoplasm"/>
    <property type="evidence" value="ECO:0007669"/>
    <property type="project" value="UniProtKB-SubCell"/>
</dbReference>
<sequence>MKFALVANPHHPQATAKLDELLKLVSDVELEKATAKLLGREGKPLADLSGGLLLALGGDGTLLFALSQLDLPVFGINIGKVGFLTESEFGDSLKADLARLEAGDYEVEELQRIEVQINGQTVGQALNEAVIHTARVAKIQKFRITLDGHAADEFRGDGLIIATPTGSTSYAMSAGSPILHPAVGAHVLVPIAPYRIGSRPLVIPDSVELGIKLLNPRESVVVLDGGDELAVGPDDEITITKSAAPARFARFGDTFFERVQRKLRMQ</sequence>
<name>A0A075G9V7_9EURY</name>